<dbReference type="AlphaFoldDB" id="A0A1B8Y590"/>
<dbReference type="InterPro" id="IPR036875">
    <property type="entry name" value="Znf_CCHC_sf"/>
</dbReference>
<feature type="domain" description="CCHC-type" evidence="2">
    <location>
        <begin position="162"/>
        <end position="175"/>
    </location>
</feature>
<dbReference type="PROSITE" id="PS50158">
    <property type="entry name" value="ZF_CCHC"/>
    <property type="match status" value="1"/>
</dbReference>
<evidence type="ECO:0000256" key="1">
    <source>
        <dbReference type="PROSITE-ProRule" id="PRU00047"/>
    </source>
</evidence>
<protein>
    <recommendedName>
        <fullName evidence="2">CCHC-type domain-containing protein</fullName>
    </recommendedName>
</protein>
<dbReference type="GO" id="GO:0008270">
    <property type="term" value="F:zinc ion binding"/>
    <property type="evidence" value="ECO:0007669"/>
    <property type="project" value="UniProtKB-KW"/>
</dbReference>
<organism evidence="3">
    <name type="scientific">Xenopus tropicalis</name>
    <name type="common">Western clawed frog</name>
    <name type="synonym">Silurana tropicalis</name>
    <dbReference type="NCBI Taxonomy" id="8364"/>
    <lineage>
        <taxon>Eukaryota</taxon>
        <taxon>Metazoa</taxon>
        <taxon>Chordata</taxon>
        <taxon>Craniata</taxon>
        <taxon>Vertebrata</taxon>
        <taxon>Euteleostomi</taxon>
        <taxon>Amphibia</taxon>
        <taxon>Batrachia</taxon>
        <taxon>Anura</taxon>
        <taxon>Pipoidea</taxon>
        <taxon>Pipidae</taxon>
        <taxon>Xenopodinae</taxon>
        <taxon>Xenopus</taxon>
        <taxon>Silurana</taxon>
    </lineage>
</organism>
<reference evidence="3" key="2">
    <citation type="journal article" date="2010" name="Science">
        <title>The genome of the Western clawed frog Xenopus tropicalis.</title>
        <authorList>
            <person name="Hellsten U."/>
            <person name="Harland R.M."/>
            <person name="Gilchrist M.J."/>
            <person name="Hendrix D."/>
            <person name="Jurka J."/>
            <person name="Kapitonov V."/>
            <person name="Ovcharenko I."/>
            <person name="Putnam N.H."/>
            <person name="Shu S."/>
            <person name="Taher L."/>
            <person name="Blitz I.L."/>
            <person name="Blumberg B."/>
            <person name="Dichmann D.S."/>
            <person name="Dubchak I."/>
            <person name="Amaya E."/>
            <person name="Detter J.C."/>
            <person name="Fletcher R."/>
            <person name="Gerhard D.S."/>
            <person name="Goodstein D."/>
            <person name="Graves T."/>
            <person name="Grigoriev I.V."/>
            <person name="Grimwood J."/>
            <person name="Kawashima T."/>
            <person name="Lindquist E."/>
            <person name="Lucas S.M."/>
            <person name="Mead P.E."/>
            <person name="Mitros T."/>
            <person name="Ogino H."/>
            <person name="Ohta Y."/>
            <person name="Poliakov A.V."/>
            <person name="Pollet N."/>
            <person name="Robert J."/>
            <person name="Salamov A."/>
            <person name="Sater A.K."/>
            <person name="Schmutz J."/>
            <person name="Terry A."/>
            <person name="Vize P.D."/>
            <person name="Warren W.C."/>
            <person name="Wells D."/>
            <person name="Wills A."/>
            <person name="Wilson R.K."/>
            <person name="Zimmerman L.B."/>
            <person name="Zorn A.M."/>
            <person name="Grainger R."/>
            <person name="Grammer T."/>
            <person name="Khokha M.K."/>
            <person name="Richardson P.M."/>
            <person name="Rokhsar D.S."/>
        </authorList>
    </citation>
    <scope>NUCLEOTIDE SEQUENCE [LARGE SCALE GENOMIC DNA]</scope>
    <source>
        <strain evidence="3">Nigerian</strain>
    </source>
</reference>
<accession>A0A1B8Y590</accession>
<dbReference type="EMBL" id="KV460435">
    <property type="protein sequence ID" value="OCA18124.1"/>
    <property type="molecule type" value="Genomic_DNA"/>
</dbReference>
<keyword evidence="1" id="KW-0863">Zinc-finger</keyword>
<proteinExistence type="predicted"/>
<keyword evidence="1" id="KW-0862">Zinc</keyword>
<dbReference type="InterPro" id="IPR001878">
    <property type="entry name" value="Znf_CCHC"/>
</dbReference>
<dbReference type="GO" id="GO:0003676">
    <property type="term" value="F:nucleic acid binding"/>
    <property type="evidence" value="ECO:0007669"/>
    <property type="project" value="InterPro"/>
</dbReference>
<evidence type="ECO:0000259" key="2">
    <source>
        <dbReference type="PROSITE" id="PS50158"/>
    </source>
</evidence>
<sequence length="243" mass="27898">MDLIHSLAFGSNAIFNSFSGVKTNADLWKVLWDECENFNKEIDGKTFSLNKKQKKIANIMRMIDIYNTLISQEYSIDAGNAEIENNKHINCSKVCLEEKAFVPSISKFVEVNQGNCKSEENHVETQLQVNNRLRNSKKPKEPKEKKNKLVYKGILFKGNLVCFKCRKKGHTRRECDTFKARDHSTHSMFPPSPADMLDTSVVAREQIAVGPMKTVKIKHAFRNPAPQTLFLKYLQFMTCYRGI</sequence>
<gene>
    <name evidence="3" type="ORF">XENTR_v90026074mg</name>
</gene>
<keyword evidence="1" id="KW-0479">Metal-binding</keyword>
<reference evidence="3" key="1">
    <citation type="submission" date="2009-11" db="EMBL/GenBank/DDBJ databases">
        <authorList>
            <consortium name="US DOE Joint Genome Institute (JGI-PGF)"/>
            <person name="Ottilar R."/>
            <person name="Schmutz J."/>
            <person name="Salamov A."/>
            <person name="Cheng J.F."/>
            <person name="Lucas S."/>
            <person name="Pitluck S."/>
            <person name="Gundlach H."/>
            <person name="Guo Y."/>
            <person name="Haberer G."/>
            <person name="Nasrallah J."/>
            <person name="Mayer K.F.X."/>
            <person name="van de Peer Y."/>
            <person name="Weigel D."/>
            <person name="Grigoriev I.V."/>
        </authorList>
    </citation>
    <scope>NUCLEOTIDE SEQUENCE</scope>
    <source>
        <strain evidence="3">Nigerian</strain>
    </source>
</reference>
<name>A0A1B8Y590_XENTR</name>
<reference evidence="3" key="3">
    <citation type="submission" date="2016-05" db="EMBL/GenBank/DDBJ databases">
        <title>WGS assembly of Xenopus tropicalis.</title>
        <authorList>
            <person name="Sessions A."/>
            <person name="Jenkins J."/>
            <person name="Mitros T."/>
            <person name="Lyons J.T."/>
            <person name="Dichmann D.S."/>
            <person name="Robert J."/>
            <person name="Harland R.M."/>
            <person name="Rokhsar D.S."/>
        </authorList>
    </citation>
    <scope>NUCLEOTIDE SEQUENCE</scope>
    <source>
        <strain evidence="3">Nigerian</strain>
    </source>
</reference>
<dbReference type="SUPFAM" id="SSF57756">
    <property type="entry name" value="Retrovirus zinc finger-like domains"/>
    <property type="match status" value="1"/>
</dbReference>
<evidence type="ECO:0000313" key="3">
    <source>
        <dbReference type="EMBL" id="OCA18124.1"/>
    </source>
</evidence>